<evidence type="ECO:0000256" key="5">
    <source>
        <dbReference type="ARBA" id="ARBA00050018"/>
    </source>
</evidence>
<dbReference type="Proteomes" id="UP000520011">
    <property type="component" value="Unassembled WGS sequence"/>
</dbReference>
<evidence type="ECO:0000313" key="8">
    <source>
        <dbReference type="Proteomes" id="UP000520011"/>
    </source>
</evidence>
<dbReference type="AlphaFoldDB" id="A0A7W8IRE4"/>
<dbReference type="InterPro" id="IPR006076">
    <property type="entry name" value="FAD-dep_OxRdtase"/>
</dbReference>
<dbReference type="Gene3D" id="3.50.50.60">
    <property type="entry name" value="FAD/NAD(P)-binding domain"/>
    <property type="match status" value="1"/>
</dbReference>
<reference evidence="7 8" key="1">
    <citation type="submission" date="2020-08" db="EMBL/GenBank/DDBJ databases">
        <title>Genomic Encyclopedia of Type Strains, Phase IV (KMG-IV): sequencing the most valuable type-strain genomes for metagenomic binning, comparative biology and taxonomic classification.</title>
        <authorList>
            <person name="Goeker M."/>
        </authorList>
    </citation>
    <scope>NUCLEOTIDE SEQUENCE [LARGE SCALE GENOMIC DNA]</scope>
    <source>
        <strain evidence="7 8">DSM 16325</strain>
    </source>
</reference>
<evidence type="ECO:0000259" key="6">
    <source>
        <dbReference type="Pfam" id="PF01266"/>
    </source>
</evidence>
<dbReference type="RefSeq" id="WP_183254790.1">
    <property type="nucleotide sequence ID" value="NZ_JACHEP010000014.1"/>
</dbReference>
<dbReference type="GO" id="GO:0009229">
    <property type="term" value="P:thiamine diphosphate biosynthetic process"/>
    <property type="evidence" value="ECO:0007669"/>
    <property type="project" value="UniProtKB-UniPathway"/>
</dbReference>
<dbReference type="EC" id="1.4.3.19" evidence="5"/>
<sequence length="378" mass="41255">MNGNHYDVAIIGGGIIGGSIAFQLVKRNVRVVVLEKDRIASQASSAAAGMLGAQSEFSSENPLIPMALKSRKMFPVLGEELKQITGIDIGLIQKGMLKVAVTDEEQEALQQHYEFWREMGQPVQWLSNHEVVAFEPNVSAALQGAMYIRNDGQVSAPHLSLAFAKASIVYGAEWREFTEVVDVKKEENSYQLRTNHGTIGANAVVVAAGAWSALFLEKTGLSLSMHPVKGECLLVKVEKPIIQTTVFAKNGCYIVPKKGNRLLIGATSTPHTFDKKVTVQGIMSLLERAQQLLPTIRTAEWERAWAGIRPQTGDGLPYIGEHPHYKNMWIATGHYRNGILLSPITGALMADLIEGKGSGEIDLAPFSPARNIHATYTT</sequence>
<evidence type="ECO:0000313" key="7">
    <source>
        <dbReference type="EMBL" id="MBB5325341.1"/>
    </source>
</evidence>
<feature type="domain" description="FAD dependent oxidoreductase" evidence="6">
    <location>
        <begin position="7"/>
        <end position="352"/>
    </location>
</feature>
<dbReference type="GO" id="GO:0043799">
    <property type="term" value="F:glycine oxidase activity"/>
    <property type="evidence" value="ECO:0007669"/>
    <property type="project" value="UniProtKB-EC"/>
</dbReference>
<dbReference type="Gene3D" id="3.30.9.10">
    <property type="entry name" value="D-Amino Acid Oxidase, subunit A, domain 2"/>
    <property type="match status" value="1"/>
</dbReference>
<keyword evidence="2" id="KW-0784">Thiamine biosynthesis</keyword>
<dbReference type="InterPro" id="IPR012727">
    <property type="entry name" value="Gly_oxidase_ThiO"/>
</dbReference>
<keyword evidence="3 7" id="KW-0560">Oxidoreductase</keyword>
<dbReference type="NCBIfam" id="TIGR02352">
    <property type="entry name" value="thiamin_ThiO"/>
    <property type="match status" value="1"/>
</dbReference>
<dbReference type="Pfam" id="PF01266">
    <property type="entry name" value="DAO"/>
    <property type="match status" value="1"/>
</dbReference>
<organism evidence="7 8">
    <name type="scientific">Anoxybacteroides tepidamans</name>
    <dbReference type="NCBI Taxonomy" id="265948"/>
    <lineage>
        <taxon>Bacteria</taxon>
        <taxon>Bacillati</taxon>
        <taxon>Bacillota</taxon>
        <taxon>Bacilli</taxon>
        <taxon>Bacillales</taxon>
        <taxon>Anoxybacillaceae</taxon>
        <taxon>Anoxybacteroides</taxon>
    </lineage>
</organism>
<gene>
    <name evidence="7" type="ORF">HNQ34_002441</name>
</gene>
<dbReference type="UniPathway" id="UPA00060"/>
<name>A0A7W8IRE4_9BACL</name>
<dbReference type="GO" id="GO:0009228">
    <property type="term" value="P:thiamine biosynthetic process"/>
    <property type="evidence" value="ECO:0007669"/>
    <property type="project" value="UniProtKB-KW"/>
</dbReference>
<dbReference type="InterPro" id="IPR036188">
    <property type="entry name" value="FAD/NAD-bd_sf"/>
</dbReference>
<dbReference type="GO" id="GO:0050660">
    <property type="term" value="F:flavin adenine dinucleotide binding"/>
    <property type="evidence" value="ECO:0007669"/>
    <property type="project" value="InterPro"/>
</dbReference>
<comment type="caution">
    <text evidence="7">The sequence shown here is derived from an EMBL/GenBank/DDBJ whole genome shotgun (WGS) entry which is preliminary data.</text>
</comment>
<dbReference type="PANTHER" id="PTHR13847:SF289">
    <property type="entry name" value="GLYCINE OXIDASE"/>
    <property type="match status" value="1"/>
</dbReference>
<accession>A0A7W8IRE4</accession>
<evidence type="ECO:0000256" key="4">
    <source>
        <dbReference type="ARBA" id="ARBA00049872"/>
    </source>
</evidence>
<keyword evidence="8" id="KW-1185">Reference proteome</keyword>
<dbReference type="PANTHER" id="PTHR13847">
    <property type="entry name" value="SARCOSINE DEHYDROGENASE-RELATED"/>
    <property type="match status" value="1"/>
</dbReference>
<comment type="catalytic activity">
    <reaction evidence="4">
        <text>glycine + O2 + H2O = glyoxylate + H2O2 + NH4(+)</text>
        <dbReference type="Rhea" id="RHEA:11532"/>
        <dbReference type="ChEBI" id="CHEBI:15377"/>
        <dbReference type="ChEBI" id="CHEBI:15379"/>
        <dbReference type="ChEBI" id="CHEBI:16240"/>
        <dbReference type="ChEBI" id="CHEBI:28938"/>
        <dbReference type="ChEBI" id="CHEBI:36655"/>
        <dbReference type="ChEBI" id="CHEBI:57305"/>
        <dbReference type="EC" id="1.4.3.19"/>
    </reaction>
</comment>
<comment type="pathway">
    <text evidence="1">Cofactor biosynthesis; thiamine diphosphate biosynthesis.</text>
</comment>
<dbReference type="GO" id="GO:0005737">
    <property type="term" value="C:cytoplasm"/>
    <property type="evidence" value="ECO:0007669"/>
    <property type="project" value="TreeGrafter"/>
</dbReference>
<dbReference type="SUPFAM" id="SSF51905">
    <property type="entry name" value="FAD/NAD(P)-binding domain"/>
    <property type="match status" value="1"/>
</dbReference>
<evidence type="ECO:0000256" key="2">
    <source>
        <dbReference type="ARBA" id="ARBA00022977"/>
    </source>
</evidence>
<protein>
    <recommendedName>
        <fullName evidence="5">glycine oxidase</fullName>
        <ecNumber evidence="5">1.4.3.19</ecNumber>
    </recommendedName>
</protein>
<dbReference type="SUPFAM" id="SSF54373">
    <property type="entry name" value="FAD-linked reductases, C-terminal domain"/>
    <property type="match status" value="1"/>
</dbReference>
<evidence type="ECO:0000256" key="3">
    <source>
        <dbReference type="ARBA" id="ARBA00023002"/>
    </source>
</evidence>
<dbReference type="EMBL" id="JACHEP010000014">
    <property type="protein sequence ID" value="MBB5325341.1"/>
    <property type="molecule type" value="Genomic_DNA"/>
</dbReference>
<proteinExistence type="predicted"/>
<evidence type="ECO:0000256" key="1">
    <source>
        <dbReference type="ARBA" id="ARBA00004948"/>
    </source>
</evidence>